<evidence type="ECO:0000313" key="5">
    <source>
        <dbReference type="EnsemblPlants" id="ONIVA01G07600.1"/>
    </source>
</evidence>
<evidence type="ECO:0000256" key="3">
    <source>
        <dbReference type="SAM" id="MobiDB-lite"/>
    </source>
</evidence>
<dbReference type="GO" id="GO:0016567">
    <property type="term" value="P:protein ubiquitination"/>
    <property type="evidence" value="ECO:0007669"/>
    <property type="project" value="InterPro"/>
</dbReference>
<organism evidence="5">
    <name type="scientific">Oryza nivara</name>
    <name type="common">Indian wild rice</name>
    <name type="synonym">Oryza sativa f. spontanea</name>
    <dbReference type="NCBI Taxonomy" id="4536"/>
    <lineage>
        <taxon>Eukaryota</taxon>
        <taxon>Viridiplantae</taxon>
        <taxon>Streptophyta</taxon>
        <taxon>Embryophyta</taxon>
        <taxon>Tracheophyta</taxon>
        <taxon>Spermatophyta</taxon>
        <taxon>Magnoliopsida</taxon>
        <taxon>Liliopsida</taxon>
        <taxon>Poales</taxon>
        <taxon>Poaceae</taxon>
        <taxon>BOP clade</taxon>
        <taxon>Oryzoideae</taxon>
        <taxon>Oryzeae</taxon>
        <taxon>Oryzinae</taxon>
        <taxon>Oryza</taxon>
    </lineage>
</organism>
<feature type="region of interest" description="Disordered" evidence="3">
    <location>
        <begin position="66"/>
        <end position="101"/>
    </location>
</feature>
<feature type="region of interest" description="Disordered" evidence="3">
    <location>
        <begin position="1"/>
        <end position="48"/>
    </location>
</feature>
<dbReference type="OMA" id="HLEAMMW"/>
<dbReference type="GO" id="GO:0005634">
    <property type="term" value="C:nucleus"/>
    <property type="evidence" value="ECO:0007669"/>
    <property type="project" value="UniProtKB-SubCell"/>
</dbReference>
<keyword evidence="2" id="KW-0539">Nucleus</keyword>
<accession>A0A0E0FHS5</accession>
<dbReference type="GO" id="GO:0004842">
    <property type="term" value="F:ubiquitin-protein transferase activity"/>
    <property type="evidence" value="ECO:0007669"/>
    <property type="project" value="InterPro"/>
</dbReference>
<evidence type="ECO:0000256" key="1">
    <source>
        <dbReference type="ARBA" id="ARBA00004123"/>
    </source>
</evidence>
<evidence type="ECO:0000259" key="4">
    <source>
        <dbReference type="Pfam" id="PF13934"/>
    </source>
</evidence>
<keyword evidence="6" id="KW-1185">Reference proteome</keyword>
<dbReference type="InterPro" id="IPR025151">
    <property type="entry name" value="ELYS_dom"/>
</dbReference>
<evidence type="ECO:0000256" key="2">
    <source>
        <dbReference type="ARBA" id="ARBA00023242"/>
    </source>
</evidence>
<dbReference type="STRING" id="4536.A0A0E0FHS5"/>
<feature type="compositionally biased region" description="Pro residues" evidence="3">
    <location>
        <begin position="34"/>
        <end position="47"/>
    </location>
</feature>
<dbReference type="eggNOG" id="ENOG502QUFI">
    <property type="taxonomic scope" value="Eukaryota"/>
</dbReference>
<dbReference type="PANTHER" id="PTHR47358">
    <property type="entry name" value="E3 UBIQUITIN-PROTEIN LIGASE HOS1"/>
    <property type="match status" value="1"/>
</dbReference>
<dbReference type="Gramene" id="ONIVA01G07600.1">
    <property type="protein sequence ID" value="ONIVA01G07600.1"/>
    <property type="gene ID" value="ONIVA01G07600"/>
</dbReference>
<reference evidence="5" key="1">
    <citation type="submission" date="2015-04" db="UniProtKB">
        <authorList>
            <consortium name="EnsemblPlants"/>
        </authorList>
    </citation>
    <scope>IDENTIFICATION</scope>
    <source>
        <strain evidence="5">SL10</strain>
    </source>
</reference>
<protein>
    <recommendedName>
        <fullName evidence="4">ELYS-like domain-containing protein</fullName>
    </recommendedName>
</protein>
<feature type="compositionally biased region" description="Polar residues" evidence="3">
    <location>
        <begin position="88"/>
        <end position="101"/>
    </location>
</feature>
<dbReference type="InterPro" id="IPR013083">
    <property type="entry name" value="Znf_RING/FYVE/PHD"/>
</dbReference>
<dbReference type="AlphaFoldDB" id="A0A0E0FHS5"/>
<dbReference type="Proteomes" id="UP000006591">
    <property type="component" value="Chromosome 1"/>
</dbReference>
<evidence type="ECO:0000313" key="6">
    <source>
        <dbReference type="Proteomes" id="UP000006591"/>
    </source>
</evidence>
<dbReference type="EnsemblPlants" id="ONIVA01G07600.1">
    <property type="protein sequence ID" value="ONIVA01G07600.1"/>
    <property type="gene ID" value="ONIVA01G07600"/>
</dbReference>
<feature type="domain" description="ELYS-like" evidence="4">
    <location>
        <begin position="398"/>
        <end position="657"/>
    </location>
</feature>
<dbReference type="Gene3D" id="3.30.40.10">
    <property type="entry name" value="Zinc/RING finger domain, C3HC4 (zinc finger)"/>
    <property type="match status" value="1"/>
</dbReference>
<sequence length="1059" mass="119283">MPRPPASHAAVVVNLTGRRRRRRASSPIPARAPQRPPPRYPPPPPPARSLAFSPDCCCSSRGYHSLPRPSAEQPDGAAALGGRRSNGEVAQSSARVDQSEMEQNALEQLASIDLIELCKEARIEHCRATRDLSSCGRYVQHVLNSCGHASLCAECSQRCDVCPICRSPIPDTGNRVRLRLYYKCLEAGLISKQHDERFQEKEDHSDPVNLDVQRLHSLFDVALQNNLASLICHYTTDVCLDENAVSSDPLLAFLLDEVVIKEWCKKAVNALISEINMIYRSGLEMMMSKLSQLQKFAVQLAGISSVVEVMITSFSEAVSAHVNDLHQLMEGTLKAKQHLEAMMWCIRHKFLEDIPSRHTNLASWSSDVIKRKADAKERKWPEFSDKSSAYNEANQGILFIEQALQNLGIQESNSGSEEGVEIVCLQSEQSSSMFCSTIDQFSVDKYPFKDLREAVDVLFLHGSSDMFLYYLFDRHWTRPDSEWRYLVDDFAATFGISRRTLLECLEACSLLPKISCKETHPKIAQVLLERHKPDVALVVLKCTGRDTFSSAANIEKDDTESLSEAVTAVRVRIEYGHLTEAFMYHRSYCSKVKEQRSADMSHVEDANSYKSSWMYHVEVMMTEFCNICIERNFVDRMIDLPWDSEEGKHLHKSLLDCAREMPMEPCGSLLVVFYLQRYRYLEAYEVDRSLQSFEQNALETASEEKASKIRTIAQWRQSLVTKCIEMLPEAEREDMRTIGSAERNQFAVQTMQNSSPANHMVKSPNPVIAFSLSATPIPQKKSSPLQSRNINVLNDSVGLNSSARSEFGRKVPSILQCRPVPLSSPISNVRSTAGGLFPSMGQNGEGPYLKGTKELSFTKGESGFKKGTRPAGYDSLPMYFNMGSVDTPMKEYRSSLLKTEVNKTTPFQVKDSVGKGEFDFGSRAEKPFILSGTGAGQNGHSKISDNAGFHEVHIQKTKVPPKENVLRNLQLMKHHLGKVCQGGDPMSLVKTKMIKEQVGIWRVELHLLLEDEPDFLEDDIFHLVQKWEMAVLQKMKMRSDQMRDRCHSETCDSDRAATK</sequence>
<name>A0A0E0FHS5_ORYNI</name>
<dbReference type="PANTHER" id="PTHR47358:SF2">
    <property type="entry name" value="E3 UBIQUITIN-PROTEIN LIGASE HOS1"/>
    <property type="match status" value="1"/>
</dbReference>
<reference evidence="5" key="2">
    <citation type="submission" date="2018-04" db="EMBL/GenBank/DDBJ databases">
        <title>OnivRS2 (Oryza nivara Reference Sequence Version 2).</title>
        <authorList>
            <person name="Zhang J."/>
            <person name="Kudrna D."/>
            <person name="Lee S."/>
            <person name="Talag J."/>
            <person name="Rajasekar S."/>
            <person name="Welchert J."/>
            <person name="Hsing Y.-I."/>
            <person name="Wing R.A."/>
        </authorList>
    </citation>
    <scope>NUCLEOTIDE SEQUENCE [LARGE SCALE GENOMIC DNA]</scope>
</reference>
<comment type="subcellular location">
    <subcellularLocation>
        <location evidence="1">Nucleus</location>
    </subcellularLocation>
</comment>
<proteinExistence type="predicted"/>
<dbReference type="Pfam" id="PF13934">
    <property type="entry name" value="ELYS"/>
    <property type="match status" value="1"/>
</dbReference>
<dbReference type="InterPro" id="IPR044718">
    <property type="entry name" value="HOS1"/>
</dbReference>